<gene>
    <name evidence="1" type="ORF">FN846DRAFT_767942</name>
</gene>
<name>A0A5J5EFP4_9PEZI</name>
<organism evidence="1 2">
    <name type="scientific">Sphaerosporella brunnea</name>
    <dbReference type="NCBI Taxonomy" id="1250544"/>
    <lineage>
        <taxon>Eukaryota</taxon>
        <taxon>Fungi</taxon>
        <taxon>Dikarya</taxon>
        <taxon>Ascomycota</taxon>
        <taxon>Pezizomycotina</taxon>
        <taxon>Pezizomycetes</taxon>
        <taxon>Pezizales</taxon>
        <taxon>Pyronemataceae</taxon>
        <taxon>Sphaerosporella</taxon>
    </lineage>
</organism>
<proteinExistence type="predicted"/>
<dbReference type="InParanoid" id="A0A5J5EFP4"/>
<dbReference type="Proteomes" id="UP000326924">
    <property type="component" value="Unassembled WGS sequence"/>
</dbReference>
<dbReference type="AlphaFoldDB" id="A0A5J5EFP4"/>
<keyword evidence="2" id="KW-1185">Reference proteome</keyword>
<feature type="non-terminal residue" evidence="1">
    <location>
        <position position="88"/>
    </location>
</feature>
<evidence type="ECO:0000313" key="1">
    <source>
        <dbReference type="EMBL" id="KAA8893897.1"/>
    </source>
</evidence>
<accession>A0A5J5EFP4</accession>
<dbReference type="OrthoDB" id="3558767at2759"/>
<protein>
    <submittedName>
        <fullName evidence="1">Uncharacterized protein</fullName>
    </submittedName>
</protein>
<feature type="non-terminal residue" evidence="1">
    <location>
        <position position="1"/>
    </location>
</feature>
<reference evidence="1 2" key="1">
    <citation type="submission" date="2019-09" db="EMBL/GenBank/DDBJ databases">
        <title>Draft genome of the ectomycorrhizal ascomycete Sphaerosporella brunnea.</title>
        <authorList>
            <consortium name="DOE Joint Genome Institute"/>
            <person name="Benucci G.M."/>
            <person name="Marozzi G."/>
            <person name="Antonielli L."/>
            <person name="Sanchez S."/>
            <person name="Marco P."/>
            <person name="Wang X."/>
            <person name="Falini L.B."/>
            <person name="Barry K."/>
            <person name="Haridas S."/>
            <person name="Lipzen A."/>
            <person name="Labutti K."/>
            <person name="Grigoriev I.V."/>
            <person name="Murat C."/>
            <person name="Martin F."/>
            <person name="Albertini E."/>
            <person name="Donnini D."/>
            <person name="Bonito G."/>
        </authorList>
    </citation>
    <scope>NUCLEOTIDE SEQUENCE [LARGE SCALE GENOMIC DNA]</scope>
    <source>
        <strain evidence="1 2">Sb_GMNB300</strain>
    </source>
</reference>
<sequence>VGGRRYEVDRYVESGPDTMCENCCGWGHLADKCTMPTRCKWCAGKHHTRNHECAFMGCKAGKGNNCPHTTDRCANCKGDHTASNSVCD</sequence>
<evidence type="ECO:0000313" key="2">
    <source>
        <dbReference type="Proteomes" id="UP000326924"/>
    </source>
</evidence>
<dbReference type="EMBL" id="VXIS01000391">
    <property type="protein sequence ID" value="KAA8893897.1"/>
    <property type="molecule type" value="Genomic_DNA"/>
</dbReference>
<comment type="caution">
    <text evidence="1">The sequence shown here is derived from an EMBL/GenBank/DDBJ whole genome shotgun (WGS) entry which is preliminary data.</text>
</comment>